<evidence type="ECO:0000256" key="4">
    <source>
        <dbReference type="ARBA" id="ARBA00022801"/>
    </source>
</evidence>
<dbReference type="RefSeq" id="WP_073609645.1">
    <property type="nucleotide sequence ID" value="NZ_MRCG01000013.1"/>
</dbReference>
<dbReference type="SUPFAM" id="SSF56300">
    <property type="entry name" value="Metallo-dependent phosphatases"/>
    <property type="match status" value="1"/>
</dbReference>
<dbReference type="AlphaFoldDB" id="A0A1U7J2R3"/>
<name>A0A1U7J2R3_9CYAN</name>
<dbReference type="PANTHER" id="PTHR30337:SF0">
    <property type="entry name" value="NUCLEASE SBCCD SUBUNIT D"/>
    <property type="match status" value="1"/>
</dbReference>
<dbReference type="Proteomes" id="UP000185557">
    <property type="component" value="Unassembled WGS sequence"/>
</dbReference>
<dbReference type="STRING" id="549789.NIES30_17140"/>
<dbReference type="OrthoDB" id="9773856at2"/>
<proteinExistence type="inferred from homology"/>
<evidence type="ECO:0000256" key="3">
    <source>
        <dbReference type="ARBA" id="ARBA00022722"/>
    </source>
</evidence>
<dbReference type="PANTHER" id="PTHR30337">
    <property type="entry name" value="COMPONENT OF ATP-DEPENDENT DSDNA EXONUCLEASE"/>
    <property type="match status" value="1"/>
</dbReference>
<dbReference type="InterPro" id="IPR004843">
    <property type="entry name" value="Calcineurin-like_PHP"/>
</dbReference>
<organism evidence="7 8">
    <name type="scientific">Phormidium tenue NIES-30</name>
    <dbReference type="NCBI Taxonomy" id="549789"/>
    <lineage>
        <taxon>Bacteria</taxon>
        <taxon>Bacillati</taxon>
        <taxon>Cyanobacteriota</taxon>
        <taxon>Cyanophyceae</taxon>
        <taxon>Oscillatoriophycideae</taxon>
        <taxon>Oscillatoriales</taxon>
        <taxon>Oscillatoriaceae</taxon>
        <taxon>Phormidium</taxon>
    </lineage>
</organism>
<dbReference type="Pfam" id="PF00149">
    <property type="entry name" value="Metallophos"/>
    <property type="match status" value="1"/>
</dbReference>
<dbReference type="Gene3D" id="3.60.21.10">
    <property type="match status" value="1"/>
</dbReference>
<evidence type="ECO:0000256" key="2">
    <source>
        <dbReference type="ARBA" id="ARBA00013365"/>
    </source>
</evidence>
<reference evidence="7 8" key="1">
    <citation type="submission" date="2016-11" db="EMBL/GenBank/DDBJ databases">
        <title>Draft Genome Sequences of Nine Cyanobacterial Strains from Diverse Habitats.</title>
        <authorList>
            <person name="Zhu T."/>
            <person name="Hou S."/>
            <person name="Lu X."/>
            <person name="Hess W.R."/>
        </authorList>
    </citation>
    <scope>NUCLEOTIDE SEQUENCE [LARGE SCALE GENOMIC DNA]</scope>
    <source>
        <strain evidence="7 8">NIES-30</strain>
    </source>
</reference>
<comment type="caution">
    <text evidence="7">The sequence shown here is derived from an EMBL/GenBank/DDBJ whole genome shotgun (WGS) entry which is preliminary data.</text>
</comment>
<comment type="similarity">
    <text evidence="1">Belongs to the SbcD family.</text>
</comment>
<protein>
    <recommendedName>
        <fullName evidence="2">Nuclease SbcCD subunit D</fullName>
    </recommendedName>
</protein>
<keyword evidence="4" id="KW-0378">Hydrolase</keyword>
<dbReference type="EMBL" id="MRCG01000013">
    <property type="protein sequence ID" value="OKH46419.1"/>
    <property type="molecule type" value="Genomic_DNA"/>
</dbReference>
<keyword evidence="5 7" id="KW-0269">Exonuclease</keyword>
<sequence>MAKFLHIADIHLGFDRYDTPERTKDFFRALQTVLERYAVEEEVDFVAIAGDLFEHRNIKPATLNQAQVCLQTLKDANIPVVAIEGNHDNRPYGTRTSWLKYLSEWNLLKLLEPNDGANVKERLPPWDDSTRSGGYIDLPCGVRVIGSNWYGATASRAIELLADAIKSLPAGPDHTVLLFHHGLEGQISRYAGALRYSELLPLKEAGVDYLALGHIHKNYTAEGWVFNPGSLEANNVEESRYPRGAYLVELLPDRIDAQLKTDYFQRPIERVELVAKGQESLDELNQMALDCAIAAAAKHQSSIAPILELKITGQVSFDRLELDTRRLQEAIKAASNALVVLVKYDVEDVAYQTPLNDGQNRVEIEQSIFEDMLTAHRDYKSRAPELAQGLTDLKDRQLSGADEISLYGLVETLLGLDRQIECSEEPLDTTQDA</sequence>
<evidence type="ECO:0000259" key="6">
    <source>
        <dbReference type="Pfam" id="PF00149"/>
    </source>
</evidence>
<dbReference type="InterPro" id="IPR050535">
    <property type="entry name" value="DNA_Repair-Maintenance_Comp"/>
</dbReference>
<feature type="domain" description="Calcineurin-like phosphoesterase" evidence="6">
    <location>
        <begin position="3"/>
        <end position="217"/>
    </location>
</feature>
<dbReference type="GO" id="GO:0004527">
    <property type="term" value="F:exonuclease activity"/>
    <property type="evidence" value="ECO:0007669"/>
    <property type="project" value="UniProtKB-KW"/>
</dbReference>
<keyword evidence="8" id="KW-1185">Reference proteome</keyword>
<keyword evidence="3" id="KW-0540">Nuclease</keyword>
<dbReference type="CDD" id="cd00840">
    <property type="entry name" value="MPP_Mre11_N"/>
    <property type="match status" value="1"/>
</dbReference>
<evidence type="ECO:0000256" key="5">
    <source>
        <dbReference type="ARBA" id="ARBA00022839"/>
    </source>
</evidence>
<gene>
    <name evidence="7" type="ORF">NIES30_17140</name>
</gene>
<evidence type="ECO:0000256" key="1">
    <source>
        <dbReference type="ARBA" id="ARBA00010555"/>
    </source>
</evidence>
<evidence type="ECO:0000313" key="7">
    <source>
        <dbReference type="EMBL" id="OKH46419.1"/>
    </source>
</evidence>
<dbReference type="InterPro" id="IPR041796">
    <property type="entry name" value="Mre11_N"/>
</dbReference>
<accession>A0A1U7J2R3</accession>
<dbReference type="InterPro" id="IPR029052">
    <property type="entry name" value="Metallo-depent_PP-like"/>
</dbReference>
<evidence type="ECO:0000313" key="8">
    <source>
        <dbReference type="Proteomes" id="UP000185557"/>
    </source>
</evidence>